<dbReference type="EMBL" id="HBII01008249">
    <property type="protein sequence ID" value="CAE0344746.1"/>
    <property type="molecule type" value="Transcribed_RNA"/>
</dbReference>
<accession>A0A7S3J3D3</accession>
<organism evidence="1">
    <name type="scientific">Euplotes harpa</name>
    <dbReference type="NCBI Taxonomy" id="151035"/>
    <lineage>
        <taxon>Eukaryota</taxon>
        <taxon>Sar</taxon>
        <taxon>Alveolata</taxon>
        <taxon>Ciliophora</taxon>
        <taxon>Intramacronucleata</taxon>
        <taxon>Spirotrichea</taxon>
        <taxon>Hypotrichia</taxon>
        <taxon>Euplotida</taxon>
        <taxon>Euplotidae</taxon>
        <taxon>Euplotes</taxon>
    </lineage>
</organism>
<protein>
    <submittedName>
        <fullName evidence="1">Uncharacterized protein</fullName>
    </submittedName>
</protein>
<dbReference type="AlphaFoldDB" id="A0A7S3J3D3"/>
<proteinExistence type="predicted"/>
<reference evidence="1" key="1">
    <citation type="submission" date="2021-01" db="EMBL/GenBank/DDBJ databases">
        <authorList>
            <person name="Corre E."/>
            <person name="Pelletier E."/>
            <person name="Niang G."/>
            <person name="Scheremetjew M."/>
            <person name="Finn R."/>
            <person name="Kale V."/>
            <person name="Holt S."/>
            <person name="Cochrane G."/>
            <person name="Meng A."/>
            <person name="Brown T."/>
            <person name="Cohen L."/>
        </authorList>
    </citation>
    <scope>NUCLEOTIDE SEQUENCE</scope>
    <source>
        <strain evidence="1">FSP1.4</strain>
    </source>
</reference>
<sequence length="166" mass="18141">METINMALVADACNTIGCPSGVVSRFSSLCSASNADYQNVLKKTAKFVKLAADAFRPDSADSPRVCTSFFKLVDKQAVEFYKDEVVLPAFETFYSGASLPEQYEARKDDCLLLELELPETLAQRVATEVPAADAAGGAKHQLSLPPYSVLRLKEKTYNHIKLQAKA</sequence>
<gene>
    <name evidence="1" type="ORF">EHAR0213_LOCUS3655</name>
</gene>
<evidence type="ECO:0000313" key="1">
    <source>
        <dbReference type="EMBL" id="CAE0344746.1"/>
    </source>
</evidence>
<name>A0A7S3J3D3_9SPIT</name>